<evidence type="ECO:0000256" key="5">
    <source>
        <dbReference type="SAM" id="Phobius"/>
    </source>
</evidence>
<dbReference type="InterPro" id="IPR044878">
    <property type="entry name" value="UbiA_sf"/>
</dbReference>
<organism evidence="6 7">
    <name type="scientific">Saccharopolyspora terrae</name>
    <dbReference type="NCBI Taxonomy" id="2530384"/>
    <lineage>
        <taxon>Bacteria</taxon>
        <taxon>Bacillati</taxon>
        <taxon>Actinomycetota</taxon>
        <taxon>Actinomycetes</taxon>
        <taxon>Pseudonocardiales</taxon>
        <taxon>Pseudonocardiaceae</taxon>
        <taxon>Saccharopolyspora</taxon>
    </lineage>
</organism>
<comment type="subcellular location">
    <subcellularLocation>
        <location evidence="1">Membrane</location>
        <topology evidence="1">Multi-pass membrane protein</topology>
    </subcellularLocation>
</comment>
<proteinExistence type="predicted"/>
<dbReference type="GO" id="GO:0016765">
    <property type="term" value="F:transferase activity, transferring alkyl or aryl (other than methyl) groups"/>
    <property type="evidence" value="ECO:0007669"/>
    <property type="project" value="InterPro"/>
</dbReference>
<dbReference type="Proteomes" id="UP000295674">
    <property type="component" value="Unassembled WGS sequence"/>
</dbReference>
<feature type="transmembrane region" description="Helical" evidence="5">
    <location>
        <begin position="50"/>
        <end position="69"/>
    </location>
</feature>
<evidence type="ECO:0000256" key="3">
    <source>
        <dbReference type="ARBA" id="ARBA00022989"/>
    </source>
</evidence>
<accession>A0A4R4VFD3</accession>
<evidence type="ECO:0000313" key="6">
    <source>
        <dbReference type="EMBL" id="TDD01343.1"/>
    </source>
</evidence>
<feature type="transmembrane region" description="Helical" evidence="5">
    <location>
        <begin position="89"/>
        <end position="116"/>
    </location>
</feature>
<feature type="transmembrane region" description="Helical" evidence="5">
    <location>
        <begin position="172"/>
        <end position="192"/>
    </location>
</feature>
<keyword evidence="3 5" id="KW-1133">Transmembrane helix</keyword>
<dbReference type="GO" id="GO:0016020">
    <property type="term" value="C:membrane"/>
    <property type="evidence" value="ECO:0007669"/>
    <property type="project" value="UniProtKB-SubCell"/>
</dbReference>
<evidence type="ECO:0000313" key="7">
    <source>
        <dbReference type="Proteomes" id="UP000295674"/>
    </source>
</evidence>
<evidence type="ECO:0000256" key="4">
    <source>
        <dbReference type="ARBA" id="ARBA00023136"/>
    </source>
</evidence>
<feature type="transmembrane region" description="Helical" evidence="5">
    <location>
        <begin position="238"/>
        <end position="260"/>
    </location>
</feature>
<evidence type="ECO:0000256" key="1">
    <source>
        <dbReference type="ARBA" id="ARBA00004141"/>
    </source>
</evidence>
<protein>
    <submittedName>
        <fullName evidence="6">Ubiquinone biosynthesis protein UbiA</fullName>
    </submittedName>
</protein>
<keyword evidence="6" id="KW-0830">Ubiquinone</keyword>
<keyword evidence="4 5" id="KW-0472">Membrane</keyword>
<name>A0A4R4VFD3_9PSEU</name>
<feature type="transmembrane region" description="Helical" evidence="5">
    <location>
        <begin position="146"/>
        <end position="166"/>
    </location>
</feature>
<comment type="caution">
    <text evidence="6">The sequence shown here is derived from an EMBL/GenBank/DDBJ whole genome shotgun (WGS) entry which is preliminary data.</text>
</comment>
<dbReference type="Gene3D" id="1.10.357.140">
    <property type="entry name" value="UbiA prenyltransferase"/>
    <property type="match status" value="1"/>
</dbReference>
<dbReference type="OrthoDB" id="3212588at2"/>
<dbReference type="Pfam" id="PF01040">
    <property type="entry name" value="UbiA"/>
    <property type="match status" value="1"/>
</dbReference>
<keyword evidence="2 5" id="KW-0812">Transmembrane</keyword>
<gene>
    <name evidence="6" type="ORF">E1181_25430</name>
</gene>
<reference evidence="6 7" key="1">
    <citation type="submission" date="2019-03" db="EMBL/GenBank/DDBJ databases">
        <title>Draft genome sequences of novel Actinobacteria.</title>
        <authorList>
            <person name="Sahin N."/>
            <person name="Ay H."/>
            <person name="Saygin H."/>
        </authorList>
    </citation>
    <scope>NUCLEOTIDE SEQUENCE [LARGE SCALE GENOMIC DNA]</scope>
    <source>
        <strain evidence="6 7">16K309</strain>
    </source>
</reference>
<feature type="transmembrane region" description="Helical" evidence="5">
    <location>
        <begin position="213"/>
        <end position="232"/>
    </location>
</feature>
<feature type="transmembrane region" description="Helical" evidence="5">
    <location>
        <begin position="122"/>
        <end position="139"/>
    </location>
</feature>
<dbReference type="InterPro" id="IPR000537">
    <property type="entry name" value="UbiA_prenyltransferase"/>
</dbReference>
<keyword evidence="7" id="KW-1185">Reference proteome</keyword>
<dbReference type="AlphaFoldDB" id="A0A4R4VFD3"/>
<feature type="transmembrane region" description="Helical" evidence="5">
    <location>
        <begin position="23"/>
        <end position="44"/>
    </location>
</feature>
<sequence length="290" mass="29479">MTCSAAGRSATTRQRWREWSRGLIGACHPVPGIVVTSLVVVFAAGVGVRFGQVVLLGAAVLTGQLSVGWSNDWVDAARDRAVGREDKPVAAGTVSVPAVGLAAAVALTATIVLSLLLGTRPGAALLIGIAAAWAYNLGLKATIWSGTTYLLAFGALPVAPYAALPGQPWPPWWVPVVSALLGFGAHCANVLPDLRADAQTGVRGLPHRLGARVSGVVMAVALAAASVVLGIAPHAMPTAYAVTSASAGIALAVMAAMFAVRSPHSPMAFRLALVIALLDVVLLVAVTNVV</sequence>
<evidence type="ECO:0000256" key="2">
    <source>
        <dbReference type="ARBA" id="ARBA00022692"/>
    </source>
</evidence>
<dbReference type="EMBL" id="SMKS01000063">
    <property type="protein sequence ID" value="TDD01343.1"/>
    <property type="molecule type" value="Genomic_DNA"/>
</dbReference>
<feature type="transmembrane region" description="Helical" evidence="5">
    <location>
        <begin position="267"/>
        <end position="286"/>
    </location>
</feature>